<reference evidence="8 9" key="1">
    <citation type="journal article" date="2014" name="Genome Biol. Evol.">
        <title>The secreted proteins of Achlya hypogyna and Thraustotheca clavata identify the ancestral oomycete secretome and reveal gene acquisitions by horizontal gene transfer.</title>
        <authorList>
            <person name="Misner I."/>
            <person name="Blouin N."/>
            <person name="Leonard G."/>
            <person name="Richards T.A."/>
            <person name="Lane C.E."/>
        </authorList>
    </citation>
    <scope>NUCLEOTIDE SEQUENCE [LARGE SCALE GENOMIC DNA]</scope>
    <source>
        <strain evidence="8 9">ATCC 48635</strain>
    </source>
</reference>
<dbReference type="GO" id="GO:0046872">
    <property type="term" value="F:metal ion binding"/>
    <property type="evidence" value="ECO:0007669"/>
    <property type="project" value="UniProtKB-KW"/>
</dbReference>
<keyword evidence="5" id="KW-0227">DNA damage</keyword>
<dbReference type="GO" id="GO:0004528">
    <property type="term" value="F:phosphodiesterase I activity"/>
    <property type="evidence" value="ECO:0007669"/>
    <property type="project" value="UniProtKB-EC"/>
</dbReference>
<gene>
    <name evidence="8" type="ORF">ACHHYP_15530</name>
</gene>
<dbReference type="EC" id="3.1.4.1" evidence="5"/>
<evidence type="ECO:0000256" key="5">
    <source>
        <dbReference type="RuleBase" id="RU365033"/>
    </source>
</evidence>
<keyword evidence="2 5" id="KW-0479">Metal-binding</keyword>
<dbReference type="InterPro" id="IPR049132">
    <property type="entry name" value="FAN1-like_euk"/>
</dbReference>
<dbReference type="PANTHER" id="PTHR15749">
    <property type="entry name" value="FANCONI-ASSOCIATED NUCLEASE 1"/>
    <property type="match status" value="1"/>
</dbReference>
<dbReference type="Proteomes" id="UP000243579">
    <property type="component" value="Unassembled WGS sequence"/>
</dbReference>
<keyword evidence="3 5" id="KW-0378">Hydrolase</keyword>
<keyword evidence="5" id="KW-0539">Nucleus</keyword>
<sequence length="821" mass="91758">MEDEDNEVAPQEVPGDLDAYEQHFRHVLDKIKATFWPLLAPEEQAIVDAFLALPMPARALYARLFQRRGPWFRTVALQQYLDSPRIDWTTEGETPPLQVALARLLAGGFITTLPEDTKEYAVVLEAIERACPAPEIQLIMQAIGASAKAKTKVRTMFHDVGSWPCLQGDMLDRLRSYMSTQRRLDGSFLPLATKVQRVLFDQATIDGKRKEHIFLLQIAADARGALRRMHHLAYLTAAFNGPMRTPPKTPTWQEWRDHFFRPEPVLWPGLMNTFQLVVPPTYPCTPSAGMFPMRQALVRYECGRRLRQAMYSIAECMPATPEMTRDAMLSIEWLDPSPPSVTAFASPDPDATCHAQLDAFLTTVADLDAIVLEVRHALAAISADSADAARPPYFAHFEGGYQLAKALDVAIGLYEKLGQYDKAVVLLQELLSTGRIAYKRQVGLWYSRLAINLQQHLKQPLEATTICRQALADPTLREGDRLSLQKRLARLLKEPTAPDEDDAFTALVIDGRPLNRAMGEKSRFIGYDDAGCSVEELVLQHYKREGWHGSHREGAEMRMLFGLVLWDVIFLPLPHVFQTPFQDRPLDLDIRYARHFVSARQAHITEALEEIAALDAAALGERVGVLYSKHEGVGGFGMQWRIPKAYLQLIAAGIGGANLAALLRLWACDTSGMPDLIVVRVPSADTPGVFEPLEHLCSPRDDEAPEAMEVPRAFLSRSQTQLVEVKGPRDKLSDTQLVWLDRFRKANIVAGVCYVKEPNTKPPAKRVASPKPATSKRPRKTKPQATAPPARPEQQLSPKPSVLGVVAKRVPQEIIEISDSE</sequence>
<feature type="domain" description="VRR-NUC" evidence="7">
    <location>
        <begin position="621"/>
        <end position="757"/>
    </location>
</feature>
<keyword evidence="4 5" id="KW-0460">Magnesium</keyword>
<dbReference type="PANTHER" id="PTHR15749:SF4">
    <property type="entry name" value="FANCONI-ASSOCIATED NUCLEASE 1"/>
    <property type="match status" value="1"/>
</dbReference>
<dbReference type="OrthoDB" id="76364at2759"/>
<dbReference type="Pfam" id="PF21170">
    <property type="entry name" value="FAN1_TPR"/>
    <property type="match status" value="1"/>
</dbReference>
<dbReference type="CDD" id="cd22326">
    <property type="entry name" value="FAN1-like"/>
    <property type="match status" value="1"/>
</dbReference>
<keyword evidence="9" id="KW-1185">Reference proteome</keyword>
<evidence type="ECO:0000256" key="3">
    <source>
        <dbReference type="ARBA" id="ARBA00022801"/>
    </source>
</evidence>
<protein>
    <recommendedName>
        <fullName evidence="5">Fanconi-associated nuclease</fullName>
        <ecNumber evidence="5">3.1.4.1</ecNumber>
    </recommendedName>
</protein>
<evidence type="ECO:0000256" key="2">
    <source>
        <dbReference type="ARBA" id="ARBA00022723"/>
    </source>
</evidence>
<dbReference type="InterPro" id="IPR014883">
    <property type="entry name" value="VRR_NUC"/>
</dbReference>
<keyword evidence="5" id="KW-0464">Manganese</keyword>
<comment type="function">
    <text evidence="5">Nuclease required for the repair of DNA interstrand cross-links (ICL). Acts as a 5'-3' exonuclease that anchors at a cut end of DNA and cleaves DNA successively at every third nucleotide, allowing to excise an ICL from one strand through flanking incisions.</text>
</comment>
<accession>A0A1V9YAN3</accession>
<evidence type="ECO:0000256" key="4">
    <source>
        <dbReference type="ARBA" id="ARBA00022842"/>
    </source>
</evidence>
<dbReference type="GO" id="GO:0036297">
    <property type="term" value="P:interstrand cross-link repair"/>
    <property type="evidence" value="ECO:0007669"/>
    <property type="project" value="InterPro"/>
</dbReference>
<comment type="caution">
    <text evidence="8">The sequence shown here is derived from an EMBL/GenBank/DDBJ whole genome shotgun (WGS) entry which is preliminary data.</text>
</comment>
<comment type="subcellular location">
    <subcellularLocation>
        <location evidence="5">Nucleus</location>
    </subcellularLocation>
</comment>
<dbReference type="GO" id="GO:0070336">
    <property type="term" value="F:flap-structured DNA binding"/>
    <property type="evidence" value="ECO:0007669"/>
    <property type="project" value="TreeGrafter"/>
</dbReference>
<dbReference type="GO" id="GO:0017108">
    <property type="term" value="F:5'-flap endonuclease activity"/>
    <property type="evidence" value="ECO:0007669"/>
    <property type="project" value="TreeGrafter"/>
</dbReference>
<proteinExistence type="inferred from homology"/>
<evidence type="ECO:0000259" key="7">
    <source>
        <dbReference type="SMART" id="SM00990"/>
    </source>
</evidence>
<evidence type="ECO:0000313" key="8">
    <source>
        <dbReference type="EMBL" id="OQR82790.1"/>
    </source>
</evidence>
<organism evidence="8 9">
    <name type="scientific">Achlya hypogyna</name>
    <name type="common">Oomycete</name>
    <name type="synonym">Protoachlya hypogyna</name>
    <dbReference type="NCBI Taxonomy" id="1202772"/>
    <lineage>
        <taxon>Eukaryota</taxon>
        <taxon>Sar</taxon>
        <taxon>Stramenopiles</taxon>
        <taxon>Oomycota</taxon>
        <taxon>Saprolegniomycetes</taxon>
        <taxon>Saprolegniales</taxon>
        <taxon>Achlyaceae</taxon>
        <taxon>Achlya</taxon>
    </lineage>
</organism>
<name>A0A1V9YAN3_ACHHY</name>
<feature type="region of interest" description="Disordered" evidence="6">
    <location>
        <begin position="759"/>
        <end position="803"/>
    </location>
</feature>
<evidence type="ECO:0000256" key="1">
    <source>
        <dbReference type="ARBA" id="ARBA00022722"/>
    </source>
</evidence>
<comment type="cofactor">
    <cofactor evidence="5">
        <name>Mg(2+)</name>
        <dbReference type="ChEBI" id="CHEBI:18420"/>
    </cofactor>
    <cofactor evidence="5">
        <name>Mn(2+)</name>
        <dbReference type="ChEBI" id="CHEBI:29035"/>
    </cofactor>
</comment>
<dbReference type="InterPro" id="IPR049126">
    <property type="entry name" value="FAN1-like_TPR"/>
</dbReference>
<dbReference type="Pfam" id="PF21315">
    <property type="entry name" value="FAN1_HTH"/>
    <property type="match status" value="1"/>
</dbReference>
<dbReference type="Pfam" id="PF08774">
    <property type="entry name" value="VRR_NUC"/>
    <property type="match status" value="1"/>
</dbReference>
<comment type="catalytic activity">
    <reaction evidence="5">
        <text>Hydrolytically removes 5'-nucleotides successively from the 3'-hydroxy termini of 3'-hydroxy-terminated oligonucleotides.</text>
        <dbReference type="EC" id="3.1.4.1"/>
    </reaction>
</comment>
<evidence type="ECO:0000313" key="9">
    <source>
        <dbReference type="Proteomes" id="UP000243579"/>
    </source>
</evidence>
<keyword evidence="1 5" id="KW-0540">Nuclease</keyword>
<evidence type="ECO:0000256" key="6">
    <source>
        <dbReference type="SAM" id="MobiDB-lite"/>
    </source>
</evidence>
<keyword evidence="5" id="KW-0234">DNA repair</keyword>
<dbReference type="GO" id="GO:0008409">
    <property type="term" value="F:5'-3' exonuclease activity"/>
    <property type="evidence" value="ECO:0007669"/>
    <property type="project" value="TreeGrafter"/>
</dbReference>
<comment type="similarity">
    <text evidence="5">Belongs to the FAN1 family.</text>
</comment>
<dbReference type="AlphaFoldDB" id="A0A1V9YAN3"/>
<dbReference type="EMBL" id="JNBR01002420">
    <property type="protein sequence ID" value="OQR82790.1"/>
    <property type="molecule type" value="Genomic_DNA"/>
</dbReference>
<dbReference type="InterPro" id="IPR033315">
    <property type="entry name" value="Fan1-like"/>
</dbReference>
<dbReference type="STRING" id="1202772.A0A1V9YAN3"/>
<dbReference type="SMART" id="SM00990">
    <property type="entry name" value="VRR_NUC"/>
    <property type="match status" value="1"/>
</dbReference>
<dbReference type="GO" id="GO:0005634">
    <property type="term" value="C:nucleus"/>
    <property type="evidence" value="ECO:0007669"/>
    <property type="project" value="UniProtKB-SubCell"/>
</dbReference>
<dbReference type="InterPro" id="IPR049125">
    <property type="entry name" value="FAN1-like_WH"/>
</dbReference>